<dbReference type="Proteomes" id="UP000321168">
    <property type="component" value="Unassembled WGS sequence"/>
</dbReference>
<keyword evidence="2 3" id="KW-0808">Transferase</keyword>
<dbReference type="Pfam" id="PF01075">
    <property type="entry name" value="Glyco_transf_9"/>
    <property type="match status" value="1"/>
</dbReference>
<organism evidence="3 4">
    <name type="scientific">Luteibaculum oceani</name>
    <dbReference type="NCBI Taxonomy" id="1294296"/>
    <lineage>
        <taxon>Bacteria</taxon>
        <taxon>Pseudomonadati</taxon>
        <taxon>Bacteroidota</taxon>
        <taxon>Flavobacteriia</taxon>
        <taxon>Flavobacteriales</taxon>
        <taxon>Luteibaculaceae</taxon>
        <taxon>Luteibaculum</taxon>
    </lineage>
</organism>
<dbReference type="EMBL" id="VORB01000009">
    <property type="protein sequence ID" value="TXC76969.1"/>
    <property type="molecule type" value="Genomic_DNA"/>
</dbReference>
<evidence type="ECO:0000313" key="4">
    <source>
        <dbReference type="Proteomes" id="UP000321168"/>
    </source>
</evidence>
<dbReference type="CDD" id="cd03789">
    <property type="entry name" value="GT9_LPS_heptosyltransferase"/>
    <property type="match status" value="1"/>
</dbReference>
<gene>
    <name evidence="3" type="ORF">FRX97_10165</name>
</gene>
<keyword evidence="4" id="KW-1185">Reference proteome</keyword>
<dbReference type="PANTHER" id="PTHR30160">
    <property type="entry name" value="TETRAACYLDISACCHARIDE 4'-KINASE-RELATED"/>
    <property type="match status" value="1"/>
</dbReference>
<sequence>MDKILIVQTAFIGDAILASSLVQTVLRNRKDVELHLLVRKGNEGLFKNHPNIKKVWIWDKAKKYKSLFGLIPTIRKAKFDWIFCVQRFGTMGLLTTLSGAKKKVGFRKNPWALFFDFKIDHQIGDGTHEISRNAMLLTPWLGTQPTAEPPHLVIGEKELNKVRTYADEKEFICLFPASVWFTKQLPFEKWLELIAKHPDQKIYIMGAPGDKLLGDNLISQTQHKNIENLCGKLNLLESAALMTKARMNYVNDSAPLHLASATQSKVTAFFCSTIPQFGFGPTQPDAKIIETKTELKCRPCGLHGKKSCPEGHFKCGREIEVPTLKS</sequence>
<protein>
    <submittedName>
        <fullName evidence="3">Glycosyltransferase family 9 protein</fullName>
    </submittedName>
</protein>
<dbReference type="InterPro" id="IPR002201">
    <property type="entry name" value="Glyco_trans_9"/>
</dbReference>
<accession>A0A5C6UVH1</accession>
<evidence type="ECO:0000256" key="2">
    <source>
        <dbReference type="ARBA" id="ARBA00022679"/>
    </source>
</evidence>
<dbReference type="GO" id="GO:0005829">
    <property type="term" value="C:cytosol"/>
    <property type="evidence" value="ECO:0007669"/>
    <property type="project" value="TreeGrafter"/>
</dbReference>
<name>A0A5C6UVH1_9FLAO</name>
<dbReference type="GO" id="GO:0008713">
    <property type="term" value="F:ADP-heptose-lipopolysaccharide heptosyltransferase activity"/>
    <property type="evidence" value="ECO:0007669"/>
    <property type="project" value="TreeGrafter"/>
</dbReference>
<dbReference type="OrthoDB" id="9772349at2"/>
<comment type="caution">
    <text evidence="3">The sequence shown here is derived from an EMBL/GenBank/DDBJ whole genome shotgun (WGS) entry which is preliminary data.</text>
</comment>
<dbReference type="PANTHER" id="PTHR30160:SF1">
    <property type="entry name" value="LIPOPOLYSACCHARIDE 1,2-N-ACETYLGLUCOSAMINETRANSFERASE-RELATED"/>
    <property type="match status" value="1"/>
</dbReference>
<dbReference type="SUPFAM" id="SSF53756">
    <property type="entry name" value="UDP-Glycosyltransferase/glycogen phosphorylase"/>
    <property type="match status" value="1"/>
</dbReference>
<dbReference type="InterPro" id="IPR051199">
    <property type="entry name" value="LPS_LOS_Heptosyltrfase"/>
</dbReference>
<reference evidence="3 4" key="1">
    <citation type="submission" date="2019-08" db="EMBL/GenBank/DDBJ databases">
        <title>Genome of Luteibaculum oceani JCM 18817.</title>
        <authorList>
            <person name="Bowman J.P."/>
        </authorList>
    </citation>
    <scope>NUCLEOTIDE SEQUENCE [LARGE SCALE GENOMIC DNA]</scope>
    <source>
        <strain evidence="3 4">JCM 18817</strain>
    </source>
</reference>
<dbReference type="AlphaFoldDB" id="A0A5C6UVH1"/>
<dbReference type="Gene3D" id="3.40.50.2000">
    <property type="entry name" value="Glycogen Phosphorylase B"/>
    <property type="match status" value="2"/>
</dbReference>
<dbReference type="RefSeq" id="WP_147015107.1">
    <property type="nucleotide sequence ID" value="NZ_VORB01000009.1"/>
</dbReference>
<evidence type="ECO:0000313" key="3">
    <source>
        <dbReference type="EMBL" id="TXC76969.1"/>
    </source>
</evidence>
<keyword evidence="1" id="KW-0328">Glycosyltransferase</keyword>
<proteinExistence type="predicted"/>
<evidence type="ECO:0000256" key="1">
    <source>
        <dbReference type="ARBA" id="ARBA00022676"/>
    </source>
</evidence>
<dbReference type="GO" id="GO:0009244">
    <property type="term" value="P:lipopolysaccharide core region biosynthetic process"/>
    <property type="evidence" value="ECO:0007669"/>
    <property type="project" value="TreeGrafter"/>
</dbReference>